<dbReference type="AlphaFoldDB" id="A0A3D4T1N0"/>
<feature type="region of interest" description="Disordered" evidence="1">
    <location>
        <begin position="1"/>
        <end position="23"/>
    </location>
</feature>
<feature type="domain" description="DUF3071" evidence="2">
    <location>
        <begin position="1"/>
        <end position="205"/>
    </location>
</feature>
<evidence type="ECO:0000256" key="1">
    <source>
        <dbReference type="SAM" id="MobiDB-lite"/>
    </source>
</evidence>
<dbReference type="STRING" id="863239.GCA_000213935_00511"/>
<dbReference type="RefSeq" id="WP_010122046.1">
    <property type="nucleotide sequence ID" value="NZ_DAITTW010000013.1"/>
</dbReference>
<feature type="region of interest" description="Disordered" evidence="1">
    <location>
        <begin position="235"/>
        <end position="339"/>
    </location>
</feature>
<proteinExistence type="predicted"/>
<dbReference type="InterPro" id="IPR047682">
    <property type="entry name" value="SepH-like"/>
</dbReference>
<evidence type="ECO:0000259" key="2">
    <source>
        <dbReference type="Pfam" id="PF11268"/>
    </source>
</evidence>
<feature type="compositionally biased region" description="Low complexity" evidence="1">
    <location>
        <begin position="275"/>
        <end position="285"/>
    </location>
</feature>
<feature type="region of interest" description="Disordered" evidence="1">
    <location>
        <begin position="36"/>
        <end position="96"/>
    </location>
</feature>
<accession>A0A3D4T1N0</accession>
<name>A0A3D4T1N0_9CORY</name>
<dbReference type="EMBL" id="DQID01000302">
    <property type="protein sequence ID" value="HCT15428.1"/>
    <property type="molecule type" value="Genomic_DNA"/>
</dbReference>
<sequence length="339" mass="35870">MQELRFVPDDSDSDNLVLRDRDGDATYVLPVTAELRAALTGTPEPGDSSTPETTGRAGDTPDAAAEAGDGATPSLSVSRIDAPAATPRSERVHLRPKDIQDRIRHGASTAEIIDETGMPDRRVEAFARPVLMERARLADLAHRARPVLSDGPSHATLWEVLATAFAGRGEDLRQAGWDAALNSSDEWIITVTWEKGNKKGAAEFTAEFRWTQPVGSAATVTPVNSVAIGLVDPRVSTAGRSDSPSAAETTPDTPVVQDSDITALDGRGRDDHGNSTAGSAGTGTDRAADAADDGSAEVSFLRQPDPDGSGHPAKRRRKAATPHWEDVLLGVRPKPGKKK</sequence>
<comment type="caution">
    <text evidence="3">The sequence shown here is derived from an EMBL/GenBank/DDBJ whole genome shotgun (WGS) entry which is preliminary data.</text>
</comment>
<dbReference type="NCBIfam" id="NF040712">
    <property type="entry name" value="SepH"/>
    <property type="match status" value="1"/>
</dbReference>
<protein>
    <submittedName>
        <fullName evidence="3">DUF3071 domain-containing protein</fullName>
    </submittedName>
</protein>
<organism evidence="3 4">
    <name type="scientific">Corynebacterium nuruki</name>
    <dbReference type="NCBI Taxonomy" id="1032851"/>
    <lineage>
        <taxon>Bacteria</taxon>
        <taxon>Bacillati</taxon>
        <taxon>Actinomycetota</taxon>
        <taxon>Actinomycetes</taxon>
        <taxon>Mycobacteriales</taxon>
        <taxon>Corynebacteriaceae</taxon>
        <taxon>Corynebacterium</taxon>
    </lineage>
</organism>
<feature type="compositionally biased region" description="Polar residues" evidence="1">
    <location>
        <begin position="238"/>
        <end position="252"/>
    </location>
</feature>
<dbReference type="Proteomes" id="UP000261739">
    <property type="component" value="Unassembled WGS sequence"/>
</dbReference>
<evidence type="ECO:0000313" key="3">
    <source>
        <dbReference type="EMBL" id="HCT15428.1"/>
    </source>
</evidence>
<dbReference type="InterPro" id="IPR021421">
    <property type="entry name" value="DUF3071"/>
</dbReference>
<gene>
    <name evidence="3" type="ORF">DIW82_11785</name>
</gene>
<reference evidence="3 4" key="1">
    <citation type="journal article" date="2018" name="Nat. Biotechnol.">
        <title>A standardized bacterial taxonomy based on genome phylogeny substantially revises the tree of life.</title>
        <authorList>
            <person name="Parks D.H."/>
            <person name="Chuvochina M."/>
            <person name="Waite D.W."/>
            <person name="Rinke C."/>
            <person name="Skarshewski A."/>
            <person name="Chaumeil P.A."/>
            <person name="Hugenholtz P."/>
        </authorList>
    </citation>
    <scope>NUCLEOTIDE SEQUENCE [LARGE SCALE GENOMIC DNA]</scope>
    <source>
        <strain evidence="3">UBA11247</strain>
    </source>
</reference>
<dbReference type="Pfam" id="PF11268">
    <property type="entry name" value="DUF3071"/>
    <property type="match status" value="1"/>
</dbReference>
<evidence type="ECO:0000313" key="4">
    <source>
        <dbReference type="Proteomes" id="UP000261739"/>
    </source>
</evidence>